<dbReference type="Proteomes" id="UP000076874">
    <property type="component" value="Unassembled WGS sequence"/>
</dbReference>
<feature type="transmembrane region" description="Helical" evidence="6">
    <location>
        <begin position="395"/>
        <end position="413"/>
    </location>
</feature>
<feature type="transmembrane region" description="Helical" evidence="6">
    <location>
        <begin position="25"/>
        <end position="43"/>
    </location>
</feature>
<dbReference type="PROSITE" id="PS50850">
    <property type="entry name" value="MFS"/>
    <property type="match status" value="1"/>
</dbReference>
<evidence type="ECO:0000256" key="6">
    <source>
        <dbReference type="SAM" id="Phobius"/>
    </source>
</evidence>
<dbReference type="CDD" id="cd17316">
    <property type="entry name" value="MFS_SV2_like"/>
    <property type="match status" value="1"/>
</dbReference>
<dbReference type="InterPro" id="IPR020846">
    <property type="entry name" value="MFS_dom"/>
</dbReference>
<feature type="transmembrane region" description="Helical" evidence="6">
    <location>
        <begin position="92"/>
        <end position="112"/>
    </location>
</feature>
<dbReference type="PANTHER" id="PTHR23508">
    <property type="entry name" value="CARBOXYLIC ACID TRANSPORTER PROTEIN HOMOLOG"/>
    <property type="match status" value="1"/>
</dbReference>
<feature type="region of interest" description="Disordered" evidence="5">
    <location>
        <begin position="429"/>
        <end position="481"/>
    </location>
</feature>
<sequence length="481" mass="51960">MKFFRDLAQAPVTLVRSLRMTRTQFLVFVTSWSCWTLGSVHFYCLAYTMPDMAKSLGVQASDVAYANTTSMVSRALGAIIFGVLSDQYGRKIPLLIILALMGVCTLCTGFVQTYGQLVGVRLLFGIMYGGLYGPTMAAVTEAMPRAARGIVAGFTQQGFSAGNLLASGFHLAMGLTIPVFLLRLITPSYSVTAEAVQEAEGREVVDERAAVGGDLPFLVKLKYALRHHWPIFIYCTVMASCFNTLGHGHLDVYPTFLQTQRNLDVLHETWVSVLLQSGGVIGGAVGGYMSRYHVKWVPTGFAAAMGGFLPLFILPTRWNLLGLGAFFMDFCYGAAIGNIGNILQMVCPHAGIRGAFGGITYNFGNAVSSIGPTIEAKLGKDYPLPNGTPNYGREILTLAGILIGLLTLTLACMPTKNVNMEWDLVDPNQIDPAQEPWGKTEEQSSTEPADNSRDIEALGGSKNQTSGVQEIEMATAKQATK</sequence>
<dbReference type="InterPro" id="IPR036259">
    <property type="entry name" value="MFS_trans_sf"/>
</dbReference>
<comment type="caution">
    <text evidence="8">The sequence shown here is derived from an EMBL/GenBank/DDBJ whole genome shotgun (WGS) entry which is preliminary data.</text>
</comment>
<dbReference type="AlphaFoldDB" id="A0A167MPA2"/>
<evidence type="ECO:0000256" key="1">
    <source>
        <dbReference type="ARBA" id="ARBA00004141"/>
    </source>
</evidence>
<evidence type="ECO:0000256" key="5">
    <source>
        <dbReference type="SAM" id="MobiDB-lite"/>
    </source>
</evidence>
<proteinExistence type="predicted"/>
<comment type="subcellular location">
    <subcellularLocation>
        <location evidence="1">Membrane</location>
        <topology evidence="1">Multi-pass membrane protein</topology>
    </subcellularLocation>
</comment>
<dbReference type="OrthoDB" id="5296287at2759"/>
<dbReference type="EMBL" id="AZHD01000023">
    <property type="protein sequence ID" value="OAA54606.1"/>
    <property type="molecule type" value="Genomic_DNA"/>
</dbReference>
<feature type="transmembrane region" description="Helical" evidence="6">
    <location>
        <begin position="231"/>
        <end position="250"/>
    </location>
</feature>
<dbReference type="GO" id="GO:0005886">
    <property type="term" value="C:plasma membrane"/>
    <property type="evidence" value="ECO:0007669"/>
    <property type="project" value="TreeGrafter"/>
</dbReference>
<feature type="transmembrane region" description="Helical" evidence="6">
    <location>
        <begin position="270"/>
        <end position="289"/>
    </location>
</feature>
<gene>
    <name evidence="8" type="ORF">SPI_08852</name>
</gene>
<feature type="transmembrane region" description="Helical" evidence="6">
    <location>
        <begin position="118"/>
        <end position="139"/>
    </location>
</feature>
<keyword evidence="9" id="KW-1185">Reference proteome</keyword>
<evidence type="ECO:0000256" key="4">
    <source>
        <dbReference type="ARBA" id="ARBA00023136"/>
    </source>
</evidence>
<dbReference type="GO" id="GO:0046943">
    <property type="term" value="F:carboxylic acid transmembrane transporter activity"/>
    <property type="evidence" value="ECO:0007669"/>
    <property type="project" value="TreeGrafter"/>
</dbReference>
<keyword evidence="3 6" id="KW-1133">Transmembrane helix</keyword>
<name>A0A167MPA2_9HYPO</name>
<feature type="domain" description="Major facilitator superfamily (MFS) profile" evidence="7">
    <location>
        <begin position="27"/>
        <end position="417"/>
    </location>
</feature>
<feature type="transmembrane region" description="Helical" evidence="6">
    <location>
        <begin position="296"/>
        <end position="314"/>
    </location>
</feature>
<keyword evidence="2 6" id="KW-0812">Transmembrane</keyword>
<protein>
    <submittedName>
        <fullName evidence="8">Major facilitator superfamily domain, general substrate transporter</fullName>
    </submittedName>
</protein>
<dbReference type="Gene3D" id="1.20.1250.20">
    <property type="entry name" value="MFS general substrate transporter like domains"/>
    <property type="match status" value="1"/>
</dbReference>
<dbReference type="SUPFAM" id="SSF103473">
    <property type="entry name" value="MFS general substrate transporter"/>
    <property type="match status" value="1"/>
</dbReference>
<dbReference type="InterPro" id="IPR011701">
    <property type="entry name" value="MFS"/>
</dbReference>
<reference evidence="8 9" key="1">
    <citation type="journal article" date="2016" name="Genome Biol. Evol.">
        <title>Divergent and convergent evolution of fungal pathogenicity.</title>
        <authorList>
            <person name="Shang Y."/>
            <person name="Xiao G."/>
            <person name="Zheng P."/>
            <person name="Cen K."/>
            <person name="Zhan S."/>
            <person name="Wang C."/>
        </authorList>
    </citation>
    <scope>NUCLEOTIDE SEQUENCE [LARGE SCALE GENOMIC DNA]</scope>
    <source>
        <strain evidence="8 9">RCEF 264</strain>
    </source>
</reference>
<dbReference type="PANTHER" id="PTHR23508:SF10">
    <property type="entry name" value="CARBOXYLIC ACID TRANSPORTER PROTEIN HOMOLOG"/>
    <property type="match status" value="1"/>
</dbReference>
<organism evidence="8 9">
    <name type="scientific">Niveomyces insectorum RCEF 264</name>
    <dbReference type="NCBI Taxonomy" id="1081102"/>
    <lineage>
        <taxon>Eukaryota</taxon>
        <taxon>Fungi</taxon>
        <taxon>Dikarya</taxon>
        <taxon>Ascomycota</taxon>
        <taxon>Pezizomycotina</taxon>
        <taxon>Sordariomycetes</taxon>
        <taxon>Hypocreomycetidae</taxon>
        <taxon>Hypocreales</taxon>
        <taxon>Cordycipitaceae</taxon>
        <taxon>Niveomyces</taxon>
    </lineage>
</organism>
<keyword evidence="4 6" id="KW-0472">Membrane</keyword>
<evidence type="ECO:0000313" key="9">
    <source>
        <dbReference type="Proteomes" id="UP000076874"/>
    </source>
</evidence>
<accession>A0A167MPA2</accession>
<evidence type="ECO:0000256" key="2">
    <source>
        <dbReference type="ARBA" id="ARBA00022692"/>
    </source>
</evidence>
<evidence type="ECO:0000259" key="7">
    <source>
        <dbReference type="PROSITE" id="PS50850"/>
    </source>
</evidence>
<evidence type="ECO:0000313" key="8">
    <source>
        <dbReference type="EMBL" id="OAA54606.1"/>
    </source>
</evidence>
<dbReference type="Pfam" id="PF07690">
    <property type="entry name" value="MFS_1"/>
    <property type="match status" value="1"/>
</dbReference>
<evidence type="ECO:0000256" key="3">
    <source>
        <dbReference type="ARBA" id="ARBA00022989"/>
    </source>
</evidence>